<evidence type="ECO:0000256" key="1">
    <source>
        <dbReference type="ARBA" id="ARBA00004141"/>
    </source>
</evidence>
<dbReference type="Proteomes" id="UP000646946">
    <property type="component" value="Unassembled WGS sequence"/>
</dbReference>
<reference evidence="7 8" key="1">
    <citation type="journal article" name="Nat. Commun.">
        <title>Undinarchaeota illuminate DPANN phylogeny and the impact of gene transfer on archaeal evolution.</title>
        <authorList>
            <person name="Dombrowski N."/>
            <person name="Williams T.A."/>
            <person name="Sun J."/>
            <person name="Woodcroft B.J."/>
            <person name="Lee J.H."/>
            <person name="Minh B.Q."/>
            <person name="Rinke C."/>
            <person name="Spang A."/>
        </authorList>
    </citation>
    <scope>NUCLEOTIDE SEQUENCE [LARGE SCALE GENOMIC DNA]</scope>
    <source>
        <strain evidence="7">MAG_bin1129</strain>
    </source>
</reference>
<feature type="transmembrane region" description="Helical" evidence="5">
    <location>
        <begin position="144"/>
        <end position="167"/>
    </location>
</feature>
<feature type="transmembrane region" description="Helical" evidence="5">
    <location>
        <begin position="286"/>
        <end position="303"/>
    </location>
</feature>
<gene>
    <name evidence="7" type="ORF">H1016_01165</name>
</gene>
<feature type="transmembrane region" description="Helical" evidence="5">
    <location>
        <begin position="82"/>
        <end position="100"/>
    </location>
</feature>
<dbReference type="InterPro" id="IPR036259">
    <property type="entry name" value="MFS_trans_sf"/>
</dbReference>
<feature type="transmembrane region" description="Helical" evidence="5">
    <location>
        <begin position="217"/>
        <end position="235"/>
    </location>
</feature>
<proteinExistence type="predicted"/>
<dbReference type="SUPFAM" id="SSF103473">
    <property type="entry name" value="MFS general substrate transporter"/>
    <property type="match status" value="1"/>
</dbReference>
<feature type="transmembrane region" description="Helical" evidence="5">
    <location>
        <begin position="309"/>
        <end position="333"/>
    </location>
</feature>
<dbReference type="Pfam" id="PF07690">
    <property type="entry name" value="MFS_1"/>
    <property type="match status" value="1"/>
</dbReference>
<dbReference type="AlphaFoldDB" id="A0A832V348"/>
<comment type="subcellular location">
    <subcellularLocation>
        <location evidence="1">Membrane</location>
        <topology evidence="1">Multi-pass membrane protein</topology>
    </subcellularLocation>
</comment>
<evidence type="ECO:0000256" key="2">
    <source>
        <dbReference type="ARBA" id="ARBA00022692"/>
    </source>
</evidence>
<feature type="transmembrane region" description="Helical" evidence="5">
    <location>
        <begin position="173"/>
        <end position="196"/>
    </location>
</feature>
<comment type="caution">
    <text evidence="7">The sequence shown here is derived from an EMBL/GenBank/DDBJ whole genome shotgun (WGS) entry which is preliminary data.</text>
</comment>
<dbReference type="PROSITE" id="PS00216">
    <property type="entry name" value="SUGAR_TRANSPORT_1"/>
    <property type="match status" value="1"/>
</dbReference>
<evidence type="ECO:0000313" key="7">
    <source>
        <dbReference type="EMBL" id="HIK00132.1"/>
    </source>
</evidence>
<dbReference type="InterPro" id="IPR020846">
    <property type="entry name" value="MFS_dom"/>
</dbReference>
<protein>
    <submittedName>
        <fullName evidence="7">MFS transporter</fullName>
    </submittedName>
</protein>
<dbReference type="InterPro" id="IPR052528">
    <property type="entry name" value="Sugar_transport-like"/>
</dbReference>
<organism evidence="7 8">
    <name type="scientific">Candidatus Naiadarchaeum limnaeum</name>
    <dbReference type="NCBI Taxonomy" id="2756139"/>
    <lineage>
        <taxon>Archaea</taxon>
        <taxon>Candidatus Undinarchaeota</taxon>
        <taxon>Candidatus Undinarchaeia</taxon>
        <taxon>Candidatus Naiadarchaeales</taxon>
        <taxon>Candidatus Naiadarchaeaceae</taxon>
        <taxon>Candidatus Naiadarchaeum</taxon>
    </lineage>
</organism>
<dbReference type="PANTHER" id="PTHR23526">
    <property type="entry name" value="INTEGRAL MEMBRANE TRANSPORT PROTEIN-RELATED"/>
    <property type="match status" value="1"/>
</dbReference>
<dbReference type="PANTHER" id="PTHR23526:SF4">
    <property type="entry name" value="INTEGRAL MEMBRANE TRANSPORT PROTEIN"/>
    <property type="match status" value="1"/>
</dbReference>
<keyword evidence="2 5" id="KW-0812">Transmembrane</keyword>
<evidence type="ECO:0000256" key="5">
    <source>
        <dbReference type="SAM" id="Phobius"/>
    </source>
</evidence>
<dbReference type="CDD" id="cd17325">
    <property type="entry name" value="MFS_MdtG_SLC18_like"/>
    <property type="match status" value="1"/>
</dbReference>
<feature type="transmembrane region" description="Helical" evidence="5">
    <location>
        <begin position="12"/>
        <end position="38"/>
    </location>
</feature>
<keyword evidence="3 5" id="KW-1133">Transmembrane helix</keyword>
<feature type="transmembrane region" description="Helical" evidence="5">
    <location>
        <begin position="378"/>
        <end position="396"/>
    </location>
</feature>
<dbReference type="GO" id="GO:0022857">
    <property type="term" value="F:transmembrane transporter activity"/>
    <property type="evidence" value="ECO:0007669"/>
    <property type="project" value="InterPro"/>
</dbReference>
<name>A0A832V348_9ARCH</name>
<evidence type="ECO:0000313" key="8">
    <source>
        <dbReference type="Proteomes" id="UP000646946"/>
    </source>
</evidence>
<feature type="transmembrane region" description="Helical" evidence="5">
    <location>
        <begin position="354"/>
        <end position="372"/>
    </location>
</feature>
<dbReference type="EMBL" id="DVAB01000011">
    <property type="protein sequence ID" value="HIK00132.1"/>
    <property type="molecule type" value="Genomic_DNA"/>
</dbReference>
<evidence type="ECO:0000256" key="4">
    <source>
        <dbReference type="ARBA" id="ARBA00023136"/>
    </source>
</evidence>
<dbReference type="InterPro" id="IPR005829">
    <property type="entry name" value="Sugar_transporter_CS"/>
</dbReference>
<dbReference type="InterPro" id="IPR011701">
    <property type="entry name" value="MFS"/>
</dbReference>
<feature type="transmembrane region" description="Helical" evidence="5">
    <location>
        <begin position="50"/>
        <end position="70"/>
    </location>
</feature>
<keyword evidence="8" id="KW-1185">Reference proteome</keyword>
<dbReference type="PROSITE" id="PS50850">
    <property type="entry name" value="MFS"/>
    <property type="match status" value="1"/>
</dbReference>
<dbReference type="Gene3D" id="1.20.1250.20">
    <property type="entry name" value="MFS general substrate transporter like domains"/>
    <property type="match status" value="2"/>
</dbReference>
<evidence type="ECO:0000256" key="3">
    <source>
        <dbReference type="ARBA" id="ARBA00022989"/>
    </source>
</evidence>
<accession>A0A832V348</accession>
<evidence type="ECO:0000259" key="6">
    <source>
        <dbReference type="PROSITE" id="PS50850"/>
    </source>
</evidence>
<feature type="transmembrane region" description="Helical" evidence="5">
    <location>
        <begin position="106"/>
        <end position="132"/>
    </location>
</feature>
<sequence length="401" mass="44397">MTRAVRLIREFVVLSHIFEISIMSFIVITAIGIFDMIIPLYVEGFAEKVALIGLIVAMPYIASIIAEIPTGIMVDKYGRKRVLLIALFVFGLVGILYYLFANSIAILALLGMLFGVTSVAFWIGSAVLVRDYSPKEMLGESEGVYLSISSIGWIIGPMIGGIIAFYFSDQFNFLIIAALLFASFAYSFIVLVEAKIKKKRTYMRIKALKLFREFYEMHEHALPLYLLSLFLNVWIGVEWTYTQLSLQNVFGINELIIGGVLAGMMLSETLLYFPAGYIMDKIGKRYIILAGFLLLFGASYYAFLSQTAALFVFMLFLAAGAIGWVFPGTEALLTEITPAHKRGEMTGIFDTSKDIGLVVGMLFGGVLADTTFNLMTPFLLVTVVAVLGVIFGLKLWTGAIK</sequence>
<feature type="transmembrane region" description="Helical" evidence="5">
    <location>
        <begin position="255"/>
        <end position="274"/>
    </location>
</feature>
<feature type="domain" description="Major facilitator superfamily (MFS) profile" evidence="6">
    <location>
        <begin position="16"/>
        <end position="400"/>
    </location>
</feature>
<keyword evidence="4 5" id="KW-0472">Membrane</keyword>
<dbReference type="GO" id="GO:0016020">
    <property type="term" value="C:membrane"/>
    <property type="evidence" value="ECO:0007669"/>
    <property type="project" value="UniProtKB-SubCell"/>
</dbReference>